<accession>A0A6C0C5P1</accession>
<organism evidence="3">
    <name type="scientific">viral metagenome</name>
    <dbReference type="NCBI Taxonomy" id="1070528"/>
    <lineage>
        <taxon>unclassified sequences</taxon>
        <taxon>metagenomes</taxon>
        <taxon>organismal metagenomes</taxon>
    </lineage>
</organism>
<keyword evidence="2" id="KW-0472">Membrane</keyword>
<reference evidence="3" key="1">
    <citation type="journal article" date="2020" name="Nature">
        <title>Giant virus diversity and host interactions through global metagenomics.</title>
        <authorList>
            <person name="Schulz F."/>
            <person name="Roux S."/>
            <person name="Paez-Espino D."/>
            <person name="Jungbluth S."/>
            <person name="Walsh D.A."/>
            <person name="Denef V.J."/>
            <person name="McMahon K.D."/>
            <person name="Konstantinidis K.T."/>
            <person name="Eloe-Fadrosh E.A."/>
            <person name="Kyrpides N.C."/>
            <person name="Woyke T."/>
        </authorList>
    </citation>
    <scope>NUCLEOTIDE SEQUENCE</scope>
    <source>
        <strain evidence="3">GVMAG-M-3300020187-37</strain>
    </source>
</reference>
<keyword evidence="2" id="KW-0812">Transmembrane</keyword>
<feature type="region of interest" description="Disordered" evidence="1">
    <location>
        <begin position="35"/>
        <end position="65"/>
    </location>
</feature>
<sequence length="134" mass="14942">MVAVEIIVALIGGGVSIVTPLLGYYIYKWKTQLDKNKTDESGEEPESEPEPEPEPEPEQVAKPSEERYCQILETDVARIGVFPLIGGIPLINSNRCHETKSYCPNCKKYFCPYHKPRNNNGDPNGGHICPDNNP</sequence>
<proteinExistence type="predicted"/>
<evidence type="ECO:0000256" key="2">
    <source>
        <dbReference type="SAM" id="Phobius"/>
    </source>
</evidence>
<evidence type="ECO:0000313" key="3">
    <source>
        <dbReference type="EMBL" id="QHS99740.1"/>
    </source>
</evidence>
<feature type="transmembrane region" description="Helical" evidence="2">
    <location>
        <begin position="6"/>
        <end position="27"/>
    </location>
</feature>
<evidence type="ECO:0000256" key="1">
    <source>
        <dbReference type="SAM" id="MobiDB-lite"/>
    </source>
</evidence>
<keyword evidence="2" id="KW-1133">Transmembrane helix</keyword>
<dbReference type="EMBL" id="MN739346">
    <property type="protein sequence ID" value="QHS99740.1"/>
    <property type="molecule type" value="Genomic_DNA"/>
</dbReference>
<name>A0A6C0C5P1_9ZZZZ</name>
<dbReference type="AlphaFoldDB" id="A0A6C0C5P1"/>
<feature type="compositionally biased region" description="Acidic residues" evidence="1">
    <location>
        <begin position="41"/>
        <end position="57"/>
    </location>
</feature>
<protein>
    <submittedName>
        <fullName evidence="3">Uncharacterized protein</fullName>
    </submittedName>
</protein>